<name>A0AAJ8KSY4_9TREE</name>
<organism evidence="4 5">
    <name type="scientific">Kwoniella dejecticola CBS 10117</name>
    <dbReference type="NCBI Taxonomy" id="1296121"/>
    <lineage>
        <taxon>Eukaryota</taxon>
        <taxon>Fungi</taxon>
        <taxon>Dikarya</taxon>
        <taxon>Basidiomycota</taxon>
        <taxon>Agaricomycotina</taxon>
        <taxon>Tremellomycetes</taxon>
        <taxon>Tremellales</taxon>
        <taxon>Cryptococcaceae</taxon>
        <taxon>Kwoniella</taxon>
    </lineage>
</organism>
<dbReference type="KEGG" id="kdj:28972270"/>
<keyword evidence="5" id="KW-1185">Reference proteome</keyword>
<dbReference type="EMBL" id="CP144537">
    <property type="protein sequence ID" value="WWC64179.1"/>
    <property type="molecule type" value="Genomic_DNA"/>
</dbReference>
<dbReference type="CDD" id="cd08063">
    <property type="entry name" value="MPN_CSN6"/>
    <property type="match status" value="1"/>
</dbReference>
<evidence type="ECO:0000313" key="5">
    <source>
        <dbReference type="Proteomes" id="UP000078595"/>
    </source>
</evidence>
<reference evidence="4" key="1">
    <citation type="submission" date="2013-07" db="EMBL/GenBank/DDBJ databases">
        <authorList>
            <consortium name="The Broad Institute Genome Sequencing Platform"/>
            <person name="Cuomo C."/>
            <person name="Litvintseva A."/>
            <person name="Chen Y."/>
            <person name="Heitman J."/>
            <person name="Sun S."/>
            <person name="Springer D."/>
            <person name="Dromer F."/>
            <person name="Young S.K."/>
            <person name="Zeng Q."/>
            <person name="Gargeya S."/>
            <person name="Fitzgerald M."/>
            <person name="Abouelleil A."/>
            <person name="Alvarado L."/>
            <person name="Berlin A.M."/>
            <person name="Chapman S.B."/>
            <person name="Dewar J."/>
            <person name="Goldberg J."/>
            <person name="Griggs A."/>
            <person name="Gujja S."/>
            <person name="Hansen M."/>
            <person name="Howarth C."/>
            <person name="Imamovic A."/>
            <person name="Larimer J."/>
            <person name="McCowan C."/>
            <person name="Murphy C."/>
            <person name="Pearson M."/>
            <person name="Priest M."/>
            <person name="Roberts A."/>
            <person name="Saif S."/>
            <person name="Shea T."/>
            <person name="Sykes S."/>
            <person name="Wortman J."/>
            <person name="Nusbaum C."/>
            <person name="Birren B."/>
        </authorList>
    </citation>
    <scope>NUCLEOTIDE SEQUENCE</scope>
    <source>
        <strain evidence="4">CBS 10117</strain>
    </source>
</reference>
<dbReference type="GO" id="GO:0000338">
    <property type="term" value="P:protein deneddylation"/>
    <property type="evidence" value="ECO:0007669"/>
    <property type="project" value="InterPro"/>
</dbReference>
<keyword evidence="2" id="KW-0539">Nucleus</keyword>
<comment type="subcellular location">
    <subcellularLocation>
        <location evidence="2">Cytoplasm</location>
    </subcellularLocation>
    <subcellularLocation>
        <location evidence="2">Nucleus</location>
    </subcellularLocation>
</comment>
<dbReference type="GO" id="GO:0008180">
    <property type="term" value="C:COP9 signalosome"/>
    <property type="evidence" value="ECO:0007669"/>
    <property type="project" value="UniProtKB-UniRule"/>
</dbReference>
<evidence type="ECO:0000256" key="2">
    <source>
        <dbReference type="RuleBase" id="RU367006"/>
    </source>
</evidence>
<dbReference type="InterPro" id="IPR024969">
    <property type="entry name" value="EIF3F/CSN6-like_C"/>
</dbReference>
<dbReference type="InterPro" id="IPR000555">
    <property type="entry name" value="JAMM/MPN+_dom"/>
</dbReference>
<dbReference type="Pfam" id="PF13012">
    <property type="entry name" value="MitMem_reg"/>
    <property type="match status" value="1"/>
</dbReference>
<dbReference type="Proteomes" id="UP000078595">
    <property type="component" value="Chromosome 8"/>
</dbReference>
<dbReference type="Pfam" id="PF01398">
    <property type="entry name" value="JAB"/>
    <property type="match status" value="1"/>
</dbReference>
<dbReference type="InterPro" id="IPR033859">
    <property type="entry name" value="MPN_CSN6"/>
</dbReference>
<evidence type="ECO:0000259" key="3">
    <source>
        <dbReference type="SMART" id="SM00232"/>
    </source>
</evidence>
<dbReference type="PANTHER" id="PTHR10540:SF8">
    <property type="entry name" value="COP9 SIGNALOSOME COMPLEX SUBUNIT 6"/>
    <property type="match status" value="1"/>
</dbReference>
<dbReference type="RefSeq" id="XP_065825516.1">
    <property type="nucleotide sequence ID" value="XM_065969444.1"/>
</dbReference>
<feature type="domain" description="JAB1/MPN/MOV34 metalloenzyme" evidence="3">
    <location>
        <begin position="20"/>
        <end position="171"/>
    </location>
</feature>
<reference evidence="4" key="2">
    <citation type="submission" date="2024-02" db="EMBL/GenBank/DDBJ databases">
        <title>Comparative genomics of Cryptococcus and Kwoniella reveals pathogenesis evolution and contrasting modes of karyotype evolution via chromosome fusion or intercentromeric recombination.</title>
        <authorList>
            <person name="Coelho M.A."/>
            <person name="David-Palma M."/>
            <person name="Shea T."/>
            <person name="Bowers K."/>
            <person name="McGinley-Smith S."/>
            <person name="Mohammad A.W."/>
            <person name="Gnirke A."/>
            <person name="Yurkov A.M."/>
            <person name="Nowrousian M."/>
            <person name="Sun S."/>
            <person name="Cuomo C.A."/>
            <person name="Heitman J."/>
        </authorList>
    </citation>
    <scope>NUCLEOTIDE SEQUENCE</scope>
    <source>
        <strain evidence="4">CBS 10117</strain>
    </source>
</reference>
<accession>A0AAJ8KSY4</accession>
<proteinExistence type="inferred from homology"/>
<comment type="similarity">
    <text evidence="1 2">Belongs to the peptidase M67A family. CSN6 subfamily.</text>
</comment>
<protein>
    <recommendedName>
        <fullName evidence="2">COP9 signalosome complex subunit 6</fullName>
    </recommendedName>
</protein>
<dbReference type="GO" id="GO:0005737">
    <property type="term" value="C:cytoplasm"/>
    <property type="evidence" value="ECO:0007669"/>
    <property type="project" value="UniProtKB-SubCell"/>
</dbReference>
<dbReference type="AlphaFoldDB" id="A0AAJ8KSY4"/>
<keyword evidence="2" id="KW-0963">Cytoplasm</keyword>
<dbReference type="Gene3D" id="3.40.140.10">
    <property type="entry name" value="Cytidine Deaminase, domain 2"/>
    <property type="match status" value="1"/>
</dbReference>
<evidence type="ECO:0000256" key="1">
    <source>
        <dbReference type="ARBA" id="ARBA00010893"/>
    </source>
</evidence>
<comment type="function">
    <text evidence="2">Component of the COP9 signalosome complex (CSN), a complex involved in various cellular and developmental processes.</text>
</comment>
<keyword evidence="2" id="KW-0736">Signalosome</keyword>
<dbReference type="SMART" id="SM00232">
    <property type="entry name" value="JAB_MPN"/>
    <property type="match status" value="1"/>
</dbReference>
<dbReference type="GeneID" id="28972270"/>
<gene>
    <name evidence="4" type="ORF">I303_106787</name>
</gene>
<dbReference type="GO" id="GO:0008237">
    <property type="term" value="F:metallopeptidase activity"/>
    <property type="evidence" value="ECO:0007669"/>
    <property type="project" value="InterPro"/>
</dbReference>
<evidence type="ECO:0000313" key="4">
    <source>
        <dbReference type="EMBL" id="WWC64179.1"/>
    </source>
</evidence>
<sequence length="349" mass="37286">MSDEAASPYVAVGGATSGLTLNLHPLPILNVSDHLNRSRLTSSGTGKIFGALLGTESNREISIANSFELIFGGSDGDVEMGEASSSSASKSTDQSLNAEFFQTRREQFKQVFPTLDVVGWYTVGASPALEDVTLHQQFAELIETPIFLLFNPDHPATSQALPVTIYEAALAEGGKDSATEGKFVELAYGIETGEAERIAVDGVSRGGMGGEGEESTVVANLTTQRNAIRMLYERVTVLLQYITAVLNKTAQPDHAILRQISAIIAALPTMDAQGFRDELTTEYDDVQLTTYLTTLTKQLNALSEYADKHNILHPPLNDDFGGSHGGVRGGRHLGGGGWDLGGAGGRRRK</sequence>
<dbReference type="PANTHER" id="PTHR10540">
    <property type="entry name" value="EUKARYOTIC TRANSLATION INITIATION FACTOR 3 SUBUNIT F-RELATED"/>
    <property type="match status" value="1"/>
</dbReference>